<evidence type="ECO:0000313" key="8">
    <source>
        <dbReference type="Proteomes" id="UP001469365"/>
    </source>
</evidence>
<evidence type="ECO:0000256" key="1">
    <source>
        <dbReference type="ARBA" id="ARBA00004141"/>
    </source>
</evidence>
<accession>A0ABU9DSD0</accession>
<evidence type="ECO:0000256" key="3">
    <source>
        <dbReference type="ARBA" id="ARBA00022960"/>
    </source>
</evidence>
<dbReference type="NCBIfam" id="NF038403">
    <property type="entry name" value="perm_prefix_1"/>
    <property type="match status" value="1"/>
</dbReference>
<evidence type="ECO:0000256" key="4">
    <source>
        <dbReference type="ARBA" id="ARBA00022989"/>
    </source>
</evidence>
<feature type="transmembrane region" description="Helical" evidence="6">
    <location>
        <begin position="401"/>
        <end position="423"/>
    </location>
</feature>
<evidence type="ECO:0000256" key="6">
    <source>
        <dbReference type="SAM" id="Phobius"/>
    </source>
</evidence>
<dbReference type="Pfam" id="PF01098">
    <property type="entry name" value="FTSW_RODA_SPOVE"/>
    <property type="match status" value="1"/>
</dbReference>
<keyword evidence="8" id="KW-1185">Reference proteome</keyword>
<comment type="subcellular location">
    <subcellularLocation>
        <location evidence="1">Membrane</location>
        <topology evidence="1">Multi-pass membrane protein</topology>
    </subcellularLocation>
</comment>
<dbReference type="RefSeq" id="WP_341418099.1">
    <property type="nucleotide sequence ID" value="NZ_JBBPCC010000017.1"/>
</dbReference>
<feature type="transmembrane region" description="Helical" evidence="6">
    <location>
        <begin position="326"/>
        <end position="350"/>
    </location>
</feature>
<sequence length="438" mass="49151">MIKDHEDVREFLNRVCSEIRSREAHPQIRLELMSHLESLAEEKEQAGESREEALAWAVAQMGDPRLIGKDLHRIHRPKLEWGLLTAILAFVALGLIAMYAYDASMLANSKQTVNSQFFIYKVAMAGIGLAVMGGLTFFSYHKFQALTWWLYGLLIIGLCLVALFGNQVNGSRQYLSFGPLYIQWASISPLLFVVVAAGCLPRWYAARSFFMARSFALFLPVGLLLSICSAMPALLLTMVGYLIIIGSVTKRWKTLLVLVSASILAISSFLLWYAPSRLQAFLSPEKDPNGASYVYMKIAELQRTSGWFGQGFGTALPSLPNMYSEFIFTFLIYCFGWLAGILFALAALYLVSRFRHSFIQVRDPFGRHLVLGLSSIIVFQFAYNLLMSIGLLPYIGLSLPFVSYGLYPMLYEMAAVGLILSIYRRKDLMSSRSGPVTY</sequence>
<keyword evidence="4 6" id="KW-1133">Transmembrane helix</keyword>
<proteinExistence type="predicted"/>
<feature type="transmembrane region" description="Helical" evidence="6">
    <location>
        <begin position="146"/>
        <end position="168"/>
    </location>
</feature>
<feature type="transmembrane region" description="Helical" evidence="6">
    <location>
        <begin position="370"/>
        <end position="395"/>
    </location>
</feature>
<feature type="transmembrane region" description="Helical" evidence="6">
    <location>
        <begin position="180"/>
        <end position="205"/>
    </location>
</feature>
<keyword evidence="3" id="KW-0133">Cell shape</keyword>
<evidence type="ECO:0000256" key="2">
    <source>
        <dbReference type="ARBA" id="ARBA00022692"/>
    </source>
</evidence>
<comment type="caution">
    <text evidence="7">The sequence shown here is derived from an EMBL/GenBank/DDBJ whole genome shotgun (WGS) entry which is preliminary data.</text>
</comment>
<gene>
    <name evidence="7" type="ORF">WMW72_23955</name>
</gene>
<dbReference type="EMBL" id="JBBPCC010000017">
    <property type="protein sequence ID" value="MEK8130965.1"/>
    <property type="molecule type" value="Genomic_DNA"/>
</dbReference>
<reference evidence="7 8" key="1">
    <citation type="submission" date="2024-04" db="EMBL/GenBank/DDBJ databases">
        <title>draft genome sequnece of Paenibacillus filicis.</title>
        <authorList>
            <person name="Kim D.-U."/>
        </authorList>
    </citation>
    <scope>NUCLEOTIDE SEQUENCE [LARGE SCALE GENOMIC DNA]</scope>
    <source>
        <strain evidence="7 8">KACC14197</strain>
    </source>
</reference>
<feature type="transmembrane region" description="Helical" evidence="6">
    <location>
        <begin position="217"/>
        <end position="243"/>
    </location>
</feature>
<evidence type="ECO:0000313" key="7">
    <source>
        <dbReference type="EMBL" id="MEK8130965.1"/>
    </source>
</evidence>
<keyword evidence="5 6" id="KW-0472">Membrane</keyword>
<dbReference type="PANTHER" id="PTHR30474">
    <property type="entry name" value="CELL CYCLE PROTEIN"/>
    <property type="match status" value="1"/>
</dbReference>
<protein>
    <submittedName>
        <fullName evidence="7">FtsW/RodA/SpoVE family cell cycle protein</fullName>
    </submittedName>
</protein>
<dbReference type="InterPro" id="IPR001182">
    <property type="entry name" value="FtsW/RodA"/>
</dbReference>
<feature type="transmembrane region" description="Helical" evidence="6">
    <location>
        <begin position="81"/>
        <end position="101"/>
    </location>
</feature>
<evidence type="ECO:0000256" key="5">
    <source>
        <dbReference type="ARBA" id="ARBA00023136"/>
    </source>
</evidence>
<name>A0ABU9DSD0_9BACL</name>
<feature type="transmembrane region" description="Helical" evidence="6">
    <location>
        <begin position="255"/>
        <end position="274"/>
    </location>
</feature>
<feature type="transmembrane region" description="Helical" evidence="6">
    <location>
        <begin position="122"/>
        <end position="140"/>
    </location>
</feature>
<dbReference type="PANTHER" id="PTHR30474:SF1">
    <property type="entry name" value="PEPTIDOGLYCAN GLYCOSYLTRANSFERASE MRDB"/>
    <property type="match status" value="1"/>
</dbReference>
<dbReference type="Proteomes" id="UP001469365">
    <property type="component" value="Unassembled WGS sequence"/>
</dbReference>
<keyword evidence="2 6" id="KW-0812">Transmembrane</keyword>
<organism evidence="7 8">
    <name type="scientific">Paenibacillus filicis</name>
    <dbReference type="NCBI Taxonomy" id="669464"/>
    <lineage>
        <taxon>Bacteria</taxon>
        <taxon>Bacillati</taxon>
        <taxon>Bacillota</taxon>
        <taxon>Bacilli</taxon>
        <taxon>Bacillales</taxon>
        <taxon>Paenibacillaceae</taxon>
        <taxon>Paenibacillus</taxon>
    </lineage>
</organism>
<dbReference type="InterPro" id="IPR047928">
    <property type="entry name" value="Perm_prefix_1"/>
</dbReference>